<proteinExistence type="predicted"/>
<protein>
    <submittedName>
        <fullName evidence="1">Uncharacterized protein</fullName>
    </submittedName>
</protein>
<evidence type="ECO:0000313" key="2">
    <source>
        <dbReference type="Proteomes" id="UP000034849"/>
    </source>
</evidence>
<accession>A0A0G0ISP0</accession>
<name>A0A0G0ISP0_9BACT</name>
<dbReference type="AlphaFoldDB" id="A0A0G0ISP0"/>
<organism evidence="1 2">
    <name type="scientific">Candidatus Magasanikbacteria bacterium GW2011_GWC2_37_14</name>
    <dbReference type="NCBI Taxonomy" id="1619046"/>
    <lineage>
        <taxon>Bacteria</taxon>
        <taxon>Candidatus Magasanikiibacteriota</taxon>
    </lineage>
</organism>
<dbReference type="EMBL" id="LBSX01000014">
    <property type="protein sequence ID" value="KKQ27154.1"/>
    <property type="molecule type" value="Genomic_DNA"/>
</dbReference>
<dbReference type="Proteomes" id="UP000034849">
    <property type="component" value="Unassembled WGS sequence"/>
</dbReference>
<comment type="caution">
    <text evidence="1">The sequence shown here is derived from an EMBL/GenBank/DDBJ whole genome shotgun (WGS) entry which is preliminary data.</text>
</comment>
<gene>
    <name evidence="1" type="ORF">US42_C0014G0051</name>
</gene>
<reference evidence="1 2" key="1">
    <citation type="journal article" date="2015" name="Nature">
        <title>rRNA introns, odd ribosomes, and small enigmatic genomes across a large radiation of phyla.</title>
        <authorList>
            <person name="Brown C.T."/>
            <person name="Hug L.A."/>
            <person name="Thomas B.C."/>
            <person name="Sharon I."/>
            <person name="Castelle C.J."/>
            <person name="Singh A."/>
            <person name="Wilkins M.J."/>
            <person name="Williams K.H."/>
            <person name="Banfield J.F."/>
        </authorList>
    </citation>
    <scope>NUCLEOTIDE SEQUENCE [LARGE SCALE GENOMIC DNA]</scope>
</reference>
<evidence type="ECO:0000313" key="1">
    <source>
        <dbReference type="EMBL" id="KKQ27154.1"/>
    </source>
</evidence>
<sequence length="67" mass="7800">MARGVKNINLIYKHTLSEPISADIRASIYPVLPAYIPAYQQADIDISNWRRSQTYYNKNFTLKKLIL</sequence>